<dbReference type="EMBL" id="PFEN01000009">
    <property type="protein sequence ID" value="PJE69729.1"/>
    <property type="molecule type" value="Genomic_DNA"/>
</dbReference>
<evidence type="ECO:0000256" key="1">
    <source>
        <dbReference type="ARBA" id="ARBA00010523"/>
    </source>
</evidence>
<comment type="similarity">
    <text evidence="1">Belongs to the PGI/PMI family.</text>
</comment>
<dbReference type="PROSITE" id="PS51464">
    <property type="entry name" value="SIS"/>
    <property type="match status" value="1"/>
</dbReference>
<feature type="non-terminal residue" evidence="4">
    <location>
        <position position="1"/>
    </location>
</feature>
<dbReference type="InterPro" id="IPR001347">
    <property type="entry name" value="SIS_dom"/>
</dbReference>
<feature type="domain" description="SIS" evidence="3">
    <location>
        <begin position="23"/>
        <end position="165"/>
    </location>
</feature>
<evidence type="ECO:0000313" key="4">
    <source>
        <dbReference type="EMBL" id="PJE69729.1"/>
    </source>
</evidence>
<proteinExistence type="inferred from homology"/>
<organism evidence="4 5">
    <name type="scientific">Candidatus Staskawiczbacteria bacterium CG10_big_fil_rev_8_21_14_0_10_38_10</name>
    <dbReference type="NCBI Taxonomy" id="1974891"/>
    <lineage>
        <taxon>Bacteria</taxon>
        <taxon>Candidatus Staskawicziibacteriota</taxon>
    </lineage>
</organism>
<evidence type="ECO:0000313" key="5">
    <source>
        <dbReference type="Proteomes" id="UP000236946"/>
    </source>
</evidence>
<gene>
    <name evidence="4" type="ORF">COU98_00410</name>
</gene>
<dbReference type="InterPro" id="IPR035484">
    <property type="entry name" value="SIS_PGI/PMI_1"/>
</dbReference>
<dbReference type="GO" id="GO:0005975">
    <property type="term" value="P:carbohydrate metabolic process"/>
    <property type="evidence" value="ECO:0007669"/>
    <property type="project" value="InterPro"/>
</dbReference>
<dbReference type="InterPro" id="IPR046348">
    <property type="entry name" value="SIS_dom_sf"/>
</dbReference>
<dbReference type="NCBIfam" id="TIGR02128">
    <property type="entry name" value="G6PI_arch"/>
    <property type="match status" value="1"/>
</dbReference>
<dbReference type="NCBIfam" id="NF006426">
    <property type="entry name" value="PRK08674.1-6"/>
    <property type="match status" value="1"/>
</dbReference>
<evidence type="ECO:0000259" key="3">
    <source>
        <dbReference type="PROSITE" id="PS51464"/>
    </source>
</evidence>
<dbReference type="GO" id="GO:0004347">
    <property type="term" value="F:glucose-6-phosphate isomerase activity"/>
    <property type="evidence" value="ECO:0007669"/>
    <property type="project" value="InterPro"/>
</dbReference>
<dbReference type="GO" id="GO:0004476">
    <property type="term" value="F:mannose-6-phosphate isomerase activity"/>
    <property type="evidence" value="ECO:0007669"/>
    <property type="project" value="InterPro"/>
</dbReference>
<dbReference type="SUPFAM" id="SSF53697">
    <property type="entry name" value="SIS domain"/>
    <property type="match status" value="1"/>
</dbReference>
<dbReference type="Gene3D" id="3.40.50.10490">
    <property type="entry name" value="Glucose-6-phosphate isomerase like protein, domain 1"/>
    <property type="match status" value="2"/>
</dbReference>
<dbReference type="AlphaFoldDB" id="A0A2H9T202"/>
<dbReference type="Proteomes" id="UP000236946">
    <property type="component" value="Unassembled WGS sequence"/>
</dbReference>
<protein>
    <submittedName>
        <fullName evidence="4">Bifunctional phosphoglucose/phosphomannose isomerase</fullName>
    </submittedName>
</protein>
<dbReference type="NCBIfam" id="NF006423">
    <property type="entry name" value="PRK08674.1-2"/>
    <property type="match status" value="1"/>
</dbReference>
<evidence type="ECO:0000256" key="2">
    <source>
        <dbReference type="ARBA" id="ARBA00023235"/>
    </source>
</evidence>
<name>A0A2H9T202_9BACT</name>
<comment type="caution">
    <text evidence="4">The sequence shown here is derived from an EMBL/GenBank/DDBJ whole genome shotgun (WGS) entry which is preliminary data.</text>
</comment>
<dbReference type="GO" id="GO:1901135">
    <property type="term" value="P:carbohydrate derivative metabolic process"/>
    <property type="evidence" value="ECO:0007669"/>
    <property type="project" value="InterPro"/>
</dbReference>
<dbReference type="Pfam" id="PF01380">
    <property type="entry name" value="SIS"/>
    <property type="match status" value="1"/>
</dbReference>
<reference evidence="5" key="1">
    <citation type="submission" date="2017-09" db="EMBL/GenBank/DDBJ databases">
        <title>Depth-based differentiation of microbial function through sediment-hosted aquifers and enrichment of novel symbionts in the deep terrestrial subsurface.</title>
        <authorList>
            <person name="Probst A.J."/>
            <person name="Ladd B."/>
            <person name="Jarett J.K."/>
            <person name="Geller-Mcgrath D.E."/>
            <person name="Sieber C.M.K."/>
            <person name="Emerson J.B."/>
            <person name="Anantharaman K."/>
            <person name="Thomas B.C."/>
            <person name="Malmstrom R."/>
            <person name="Stieglmeier M."/>
            <person name="Klingl A."/>
            <person name="Woyke T."/>
            <person name="Ryan C.M."/>
            <person name="Banfield J.F."/>
        </authorList>
    </citation>
    <scope>NUCLEOTIDE SEQUENCE [LARGE SCALE GENOMIC DNA]</scope>
</reference>
<dbReference type="Pfam" id="PF10432">
    <property type="entry name" value="bact-PGI_C"/>
    <property type="match status" value="1"/>
</dbReference>
<keyword evidence="2 4" id="KW-0413">Isomerase</keyword>
<dbReference type="CDD" id="cd05017">
    <property type="entry name" value="SIS_PGI_PMI_1"/>
    <property type="match status" value="1"/>
</dbReference>
<accession>A0A2H9T202</accession>
<sequence>VDKSNMRKVILDFPKQLEGALKLAKGIKVVGPFENIIICGVGGSALSANILISWVDSFKLKNSLLPIYTHRDYNLPIQANEKSLIICISYSGNTEEPVSALKEAVKKKLKIVAITTGGKIEIICKENNIPLIKIPSGIQPRSATGYLFTSLVEVLEGVGILPNTSKDIQELAKELKKISLEEEGKKIAKKLINKIPLIYSSNKFKNLARVWKIKFNENSKIPSFYNYFPELNHNEMVGFTNKKLIKNFCIIILKDKSDHPRNLERMDLFAKLMRTKGIKVEFINIRTMPRSVRQNLDSSLRSEIKSGDFLFKVLSTLILGDWVSYYLALEYKIDPTPVKIVEEFKKKLKE</sequence>
<dbReference type="InterPro" id="IPR019490">
    <property type="entry name" value="Glu6P/Mann6P_isomerase_C"/>
</dbReference>
<dbReference type="CDD" id="cd05637">
    <property type="entry name" value="SIS_PGI_PMI_2"/>
    <property type="match status" value="1"/>
</dbReference>
<dbReference type="GO" id="GO:0097367">
    <property type="term" value="F:carbohydrate derivative binding"/>
    <property type="evidence" value="ECO:0007669"/>
    <property type="project" value="InterPro"/>
</dbReference>